<dbReference type="InterPro" id="IPR017895">
    <property type="entry name" value="HTH_IS408/IS1162_type"/>
</dbReference>
<accession>A0A7C2IVC4</accession>
<dbReference type="Gene3D" id="3.30.420.10">
    <property type="entry name" value="Ribonuclease H-like superfamily/Ribonuclease H"/>
    <property type="match status" value="1"/>
</dbReference>
<dbReference type="InterPro" id="IPR001584">
    <property type="entry name" value="Integrase_cat-core"/>
</dbReference>
<feature type="domain" description="Integrase catalytic" evidence="3">
    <location>
        <begin position="126"/>
        <end position="329"/>
    </location>
</feature>
<dbReference type="GO" id="GO:0003676">
    <property type="term" value="F:nucleic acid binding"/>
    <property type="evidence" value="ECO:0007669"/>
    <property type="project" value="InterPro"/>
</dbReference>
<dbReference type="PANTHER" id="PTHR35004">
    <property type="entry name" value="TRANSPOSASE RV3428C-RELATED"/>
    <property type="match status" value="1"/>
</dbReference>
<evidence type="ECO:0000259" key="3">
    <source>
        <dbReference type="PROSITE" id="PS50994"/>
    </source>
</evidence>
<reference evidence="4" key="1">
    <citation type="journal article" date="2020" name="mSystems">
        <title>Genome- and Community-Level Interaction Insights into Carbon Utilization and Element Cycling Functions of Hydrothermarchaeota in Hydrothermal Sediment.</title>
        <authorList>
            <person name="Zhou Z."/>
            <person name="Liu Y."/>
            <person name="Xu W."/>
            <person name="Pan J."/>
            <person name="Luo Z.H."/>
            <person name="Li M."/>
        </authorList>
    </citation>
    <scope>NUCLEOTIDE SEQUENCE [LARGE SCALE GENOMIC DNA]</scope>
    <source>
        <strain evidence="4">SpSt-300</strain>
    </source>
</reference>
<dbReference type="SUPFAM" id="SSF53098">
    <property type="entry name" value="Ribonuclease H-like"/>
    <property type="match status" value="1"/>
</dbReference>
<evidence type="ECO:0000313" key="4">
    <source>
        <dbReference type="EMBL" id="HEL65260.1"/>
    </source>
</evidence>
<sequence>MPKRRLSMRKIKEILRLKWELNLSIRQIARSCNLSHSTVSEYLARAQAAGITWPIPGDLDGAALEKLLFPGNPTRRFSPEPDYNWIHRELKKKGVTLQLLWTEYKQQHPDGYQYSRFCELYHAWRKTIDPPLRLVHKAGEKMFVDYAGMVMRITNPATGEKIPAYIFVAVLGASNYTYAEATLTQDLYAWISAHCRAFEFFGGVTEVVVPDNTKTAVLKSCRYEPDLNPTYHEMATHYGTVIIPTRAAHPRDKAKVETGVQVVERQVLAPLRHRTFFGPGELNQAIQISVRELNQRPFQKLAGTRYQLFVTLDKPALKPLPAQRYEFALWKKARVNIDYHVEVEANYYSVPYQLIHKEVDVRITANTVELLHKGQRVAVHRRRFGKGEYSTDPLHRPEKHQKYLEWTPERIVTWAKTTGPDTARMVEVILSSRPHPEQGYRSCLGIMRLSERYSPERLEAACRRALASGAYAYRHVKSILEKGLDRVPLEEAKLAPREHPNLRGAAYYAQKGVR</sequence>
<dbReference type="GO" id="GO:0015074">
    <property type="term" value="P:DNA integration"/>
    <property type="evidence" value="ECO:0007669"/>
    <property type="project" value="InterPro"/>
</dbReference>
<dbReference type="NCBIfam" id="NF033546">
    <property type="entry name" value="transpos_IS21"/>
    <property type="match status" value="1"/>
</dbReference>
<dbReference type="InterPro" id="IPR012337">
    <property type="entry name" value="RNaseH-like_sf"/>
</dbReference>
<dbReference type="Pfam" id="PF22483">
    <property type="entry name" value="Mu-transpos_C_2"/>
    <property type="match status" value="1"/>
</dbReference>
<comment type="similarity">
    <text evidence="1">Belongs to the transposase IS21/IS408/IS1162 family.</text>
</comment>
<dbReference type="EMBL" id="DSMU01000068">
    <property type="protein sequence ID" value="HEL65260.1"/>
    <property type="molecule type" value="Genomic_DNA"/>
</dbReference>
<dbReference type="InterPro" id="IPR054353">
    <property type="entry name" value="IstA-like_C"/>
</dbReference>
<dbReference type="InterPro" id="IPR036397">
    <property type="entry name" value="RNaseH_sf"/>
</dbReference>
<name>A0A7C2IVC4_9THEO</name>
<dbReference type="PROSITE" id="PS50532">
    <property type="entry name" value="HTH_IS408"/>
    <property type="match status" value="1"/>
</dbReference>
<dbReference type="PANTHER" id="PTHR35004:SF8">
    <property type="entry name" value="TRANSPOSASE RV3428C-RELATED"/>
    <property type="match status" value="1"/>
</dbReference>
<gene>
    <name evidence="4" type="ORF">ENQ34_01070</name>
</gene>
<protein>
    <submittedName>
        <fullName evidence="4">IS21 family transposase</fullName>
    </submittedName>
</protein>
<proteinExistence type="inferred from homology"/>
<evidence type="ECO:0000259" key="2">
    <source>
        <dbReference type="PROSITE" id="PS50532"/>
    </source>
</evidence>
<dbReference type="Gene3D" id="1.10.10.60">
    <property type="entry name" value="Homeodomain-like"/>
    <property type="match status" value="1"/>
</dbReference>
<organism evidence="4">
    <name type="scientific">Ammonifex degensii</name>
    <dbReference type="NCBI Taxonomy" id="42838"/>
    <lineage>
        <taxon>Bacteria</taxon>
        <taxon>Bacillati</taxon>
        <taxon>Bacillota</taxon>
        <taxon>Clostridia</taxon>
        <taxon>Thermoanaerobacterales</taxon>
        <taxon>Thermoanaerobacteraceae</taxon>
        <taxon>Ammonifex</taxon>
    </lineage>
</organism>
<dbReference type="PROSITE" id="PS50994">
    <property type="entry name" value="INTEGRASE"/>
    <property type="match status" value="1"/>
</dbReference>
<comment type="caution">
    <text evidence="4">The sequence shown here is derived from an EMBL/GenBank/DDBJ whole genome shotgun (WGS) entry which is preliminary data.</text>
</comment>
<dbReference type="AlphaFoldDB" id="A0A7C2IVC4"/>
<evidence type="ECO:0000256" key="1">
    <source>
        <dbReference type="ARBA" id="ARBA00009277"/>
    </source>
</evidence>
<feature type="domain" description="HTH IS408-type" evidence="2">
    <location>
        <begin position="11"/>
        <end position="90"/>
    </location>
</feature>